<dbReference type="Pfam" id="PF13306">
    <property type="entry name" value="LRR_5"/>
    <property type="match status" value="2"/>
</dbReference>
<reference evidence="1" key="1">
    <citation type="submission" date="2015-07" db="EMBL/GenBank/DDBJ databases">
        <title>Adaptation to a free-living lifestyle via gene acquisitions in the diplomonad Trepomonas sp. PC1.</title>
        <authorList>
            <person name="Xu F."/>
            <person name="Jerlstrom-Hultqvist J."/>
            <person name="Kolisko M."/>
            <person name="Simpson A.G.B."/>
            <person name="Roger A.J."/>
            <person name="Svard S.G."/>
            <person name="Andersson J.O."/>
        </authorList>
    </citation>
    <scope>NUCLEOTIDE SEQUENCE</scope>
    <source>
        <strain evidence="1">PC1</strain>
    </source>
</reference>
<feature type="non-terminal residue" evidence="1">
    <location>
        <position position="280"/>
    </location>
</feature>
<dbReference type="InterPro" id="IPR053139">
    <property type="entry name" value="Surface_bspA-like"/>
</dbReference>
<evidence type="ECO:0000313" key="1">
    <source>
        <dbReference type="EMBL" id="JAP93208.1"/>
    </source>
</evidence>
<dbReference type="EMBL" id="GDID01003398">
    <property type="protein sequence ID" value="JAP93208.1"/>
    <property type="molecule type" value="Transcribed_RNA"/>
</dbReference>
<dbReference type="AlphaFoldDB" id="A0A146KA73"/>
<name>A0A146KA73_9EUKA</name>
<dbReference type="PANTHER" id="PTHR45661">
    <property type="entry name" value="SURFACE ANTIGEN"/>
    <property type="match status" value="1"/>
</dbReference>
<organism evidence="1">
    <name type="scientific">Trepomonas sp. PC1</name>
    <dbReference type="NCBI Taxonomy" id="1076344"/>
    <lineage>
        <taxon>Eukaryota</taxon>
        <taxon>Metamonada</taxon>
        <taxon>Diplomonadida</taxon>
        <taxon>Hexamitidae</taxon>
        <taxon>Hexamitinae</taxon>
        <taxon>Trepomonas</taxon>
    </lineage>
</organism>
<accession>A0A146KA73</accession>
<dbReference type="PANTHER" id="PTHR45661:SF3">
    <property type="entry name" value="IG-LIKE DOMAIN-CONTAINING PROTEIN"/>
    <property type="match status" value="1"/>
</dbReference>
<proteinExistence type="predicted"/>
<dbReference type="InterPro" id="IPR026906">
    <property type="entry name" value="LRR_5"/>
</dbReference>
<protein>
    <submittedName>
        <fullName evidence="1">Leucine rich repeats-containing protein</fullName>
    </submittedName>
</protein>
<feature type="non-terminal residue" evidence="1">
    <location>
        <position position="1"/>
    </location>
</feature>
<dbReference type="InterPro" id="IPR032675">
    <property type="entry name" value="LRR_dom_sf"/>
</dbReference>
<dbReference type="Gene3D" id="3.80.10.10">
    <property type="entry name" value="Ribonuclease Inhibitor"/>
    <property type="match status" value="1"/>
</dbReference>
<dbReference type="SUPFAM" id="SSF52058">
    <property type="entry name" value="L domain-like"/>
    <property type="match status" value="1"/>
</dbReference>
<gene>
    <name evidence="1" type="ORF">TPC1_14601</name>
</gene>
<sequence length="280" mass="31566">TVQDLAFANCENLALIDISNLKQVGFEAFCGCKKLQTVTRVLGFEAFSLTGLKVVESGVLTVPHSCFLECCSLTVVILNKCVQIEQFAFCGCRKLHTLNAEAANVDSSAFKNCAALKKLKTKHLKSENSILTVSDQIHSNTFEGCSFRKIKVMGKAKLGYNSFIKCNLQKVIGQYRYEYDIRTLANADVLVSTDIFGLLIQNAISVRILEETGRYDEIQTKLVNAKCKICYEGELIHKEQTNLVRTADRLGYFTRKMEKLPDVYVRQRQQQMRSVKYKLG</sequence>